<accession>A0A0V1H0W3</accession>
<feature type="transmembrane region" description="Helical" evidence="1">
    <location>
        <begin position="12"/>
        <end position="30"/>
    </location>
</feature>
<keyword evidence="1" id="KW-0812">Transmembrane</keyword>
<evidence type="ECO:0000313" key="3">
    <source>
        <dbReference type="Proteomes" id="UP000055024"/>
    </source>
</evidence>
<keyword evidence="3" id="KW-1185">Reference proteome</keyword>
<name>A0A0V1H0W3_9BILA</name>
<evidence type="ECO:0000313" key="2">
    <source>
        <dbReference type="EMBL" id="KRZ03859.1"/>
    </source>
</evidence>
<sequence length="82" mass="9532">MDSFGIASTHVVILKFAIYHGLLACAYVNYLKCMEKCELFGLIDQEQSNIPRVETRYIYENDKFLNVIERIVVEMGIVVKRE</sequence>
<organism evidence="2 3">
    <name type="scientific">Trichinella zimbabwensis</name>
    <dbReference type="NCBI Taxonomy" id="268475"/>
    <lineage>
        <taxon>Eukaryota</taxon>
        <taxon>Metazoa</taxon>
        <taxon>Ecdysozoa</taxon>
        <taxon>Nematoda</taxon>
        <taxon>Enoplea</taxon>
        <taxon>Dorylaimia</taxon>
        <taxon>Trichinellida</taxon>
        <taxon>Trichinellidae</taxon>
        <taxon>Trichinella</taxon>
    </lineage>
</organism>
<keyword evidence="1" id="KW-0472">Membrane</keyword>
<comment type="caution">
    <text evidence="2">The sequence shown here is derived from an EMBL/GenBank/DDBJ whole genome shotgun (WGS) entry which is preliminary data.</text>
</comment>
<proteinExistence type="predicted"/>
<dbReference type="AlphaFoldDB" id="A0A0V1H0W3"/>
<reference evidence="2 3" key="1">
    <citation type="submission" date="2015-01" db="EMBL/GenBank/DDBJ databases">
        <title>Evolution of Trichinella species and genotypes.</title>
        <authorList>
            <person name="Korhonen P.K."/>
            <person name="Edoardo P."/>
            <person name="Giuseppe L.R."/>
            <person name="Gasser R.B."/>
        </authorList>
    </citation>
    <scope>NUCLEOTIDE SEQUENCE [LARGE SCALE GENOMIC DNA]</scope>
    <source>
        <strain evidence="2">ISS1029</strain>
    </source>
</reference>
<keyword evidence="1" id="KW-1133">Transmembrane helix</keyword>
<dbReference type="OrthoDB" id="10569588at2759"/>
<dbReference type="Proteomes" id="UP000055024">
    <property type="component" value="Unassembled WGS sequence"/>
</dbReference>
<protein>
    <submittedName>
        <fullName evidence="2">Uncharacterized protein</fullName>
    </submittedName>
</protein>
<dbReference type="EMBL" id="JYDP01000180">
    <property type="protein sequence ID" value="KRZ03859.1"/>
    <property type="molecule type" value="Genomic_DNA"/>
</dbReference>
<evidence type="ECO:0000256" key="1">
    <source>
        <dbReference type="SAM" id="Phobius"/>
    </source>
</evidence>
<gene>
    <name evidence="2" type="ORF">T11_17906</name>
</gene>